<evidence type="ECO:0000259" key="3">
    <source>
        <dbReference type="Pfam" id="PF16347"/>
    </source>
</evidence>
<evidence type="ECO:0000313" key="5">
    <source>
        <dbReference type="Proteomes" id="UP000317429"/>
    </source>
</evidence>
<keyword evidence="2 4" id="KW-0378">Hydrolase</keyword>
<accession>A0A518DBN9</accession>
<dbReference type="InterPro" id="IPR032506">
    <property type="entry name" value="SGSH_C"/>
</dbReference>
<proteinExistence type="inferred from homology"/>
<dbReference type="SUPFAM" id="SSF53649">
    <property type="entry name" value="Alkaline phosphatase-like"/>
    <property type="match status" value="1"/>
</dbReference>
<organism evidence="4 5">
    <name type="scientific">Pirellulimonas nuda</name>
    <dbReference type="NCBI Taxonomy" id="2528009"/>
    <lineage>
        <taxon>Bacteria</taxon>
        <taxon>Pseudomonadati</taxon>
        <taxon>Planctomycetota</taxon>
        <taxon>Planctomycetia</taxon>
        <taxon>Pirellulales</taxon>
        <taxon>Lacipirellulaceae</taxon>
        <taxon>Pirellulimonas</taxon>
    </lineage>
</organism>
<dbReference type="CDD" id="cd16031">
    <property type="entry name" value="G6S_like"/>
    <property type="match status" value="1"/>
</dbReference>
<dbReference type="PANTHER" id="PTHR43108:SF6">
    <property type="entry name" value="N-SULPHOGLUCOSAMINE SULPHOHYDROLASE"/>
    <property type="match status" value="1"/>
</dbReference>
<evidence type="ECO:0000256" key="2">
    <source>
        <dbReference type="ARBA" id="ARBA00022801"/>
    </source>
</evidence>
<comment type="similarity">
    <text evidence="1">Belongs to the sulfatase family.</text>
</comment>
<dbReference type="InterPro" id="IPR017850">
    <property type="entry name" value="Alkaline_phosphatase_core_sf"/>
</dbReference>
<dbReference type="PROSITE" id="PS00149">
    <property type="entry name" value="SULFATASE_2"/>
    <property type="match status" value="1"/>
</dbReference>
<dbReference type="Gene3D" id="3.40.720.10">
    <property type="entry name" value="Alkaline Phosphatase, subunit A"/>
    <property type="match status" value="1"/>
</dbReference>
<evidence type="ECO:0000313" key="4">
    <source>
        <dbReference type="EMBL" id="QDU88889.1"/>
    </source>
</evidence>
<sequence>MFIFTDDHAVQAIGAYGSKINATPNIDRIAESGCVFTRSFCGNSICGPSRATVLTGKHSHKNGFLSNSSGPFDGSQTTFPKLLRAAGYQTALVGKWHLKSQPTGFDYWEILQGQGDYYNPVFLSEGAEAGESDSTQAMGYCTDLITDKAVAWLNQRDADRPFLLMCQHKAPHRTWAPPLRYLDRYEEQDIPEPATLFDDYQGRSRSLAENKMSIDKDFSYPYDLKIREPVPFANAYEQRFRDNEYARMTPEQRAAWEAAFGPRNEAFLASPPQGRALVRWKYQRYIKNYLRCIDAVDDGVGRLLDYLEEQGLSENTIVVYGSDQGFYLGEHGWFDKRWMFEESLKMPLLMRWPGVIPEGAEQDALVQNIDYGPTFLDAAGLPPDPAMQGESMRRLFTEEAPRWRDAVYYHYYEGGGEHNVPRHEGVRTARYKLIYFYDRGEYNLFDLKSDPNELRSLHDEPGSEAVLAEMKSQLQRLRRQYEVTAGSPERRNAE</sequence>
<dbReference type="Proteomes" id="UP000317429">
    <property type="component" value="Chromosome"/>
</dbReference>
<dbReference type="InterPro" id="IPR024607">
    <property type="entry name" value="Sulfatase_CS"/>
</dbReference>
<dbReference type="GO" id="GO:0004065">
    <property type="term" value="F:arylsulfatase activity"/>
    <property type="evidence" value="ECO:0007669"/>
    <property type="project" value="UniProtKB-EC"/>
</dbReference>
<dbReference type="EC" id="3.1.6.1" evidence="4"/>
<protein>
    <submittedName>
        <fullName evidence="4">Arylsulfatase</fullName>
        <ecNumber evidence="4">3.1.6.1</ecNumber>
    </submittedName>
</protein>
<keyword evidence="5" id="KW-1185">Reference proteome</keyword>
<feature type="domain" description="N-sulphoglucosamine sulphohydrolase C-terminal" evidence="3">
    <location>
        <begin position="329"/>
        <end position="480"/>
    </location>
</feature>
<dbReference type="PROSITE" id="PS00523">
    <property type="entry name" value="SULFATASE_1"/>
    <property type="match status" value="1"/>
</dbReference>
<name>A0A518DBN9_9BACT</name>
<evidence type="ECO:0000256" key="1">
    <source>
        <dbReference type="ARBA" id="ARBA00008779"/>
    </source>
</evidence>
<dbReference type="KEGG" id="pnd:Pla175_22730"/>
<dbReference type="PANTHER" id="PTHR43108">
    <property type="entry name" value="N-ACETYLGLUCOSAMINE-6-SULFATASE FAMILY MEMBER"/>
    <property type="match status" value="1"/>
</dbReference>
<reference evidence="4 5" key="1">
    <citation type="submission" date="2019-02" db="EMBL/GenBank/DDBJ databases">
        <title>Deep-cultivation of Planctomycetes and their phenomic and genomic characterization uncovers novel biology.</title>
        <authorList>
            <person name="Wiegand S."/>
            <person name="Jogler M."/>
            <person name="Boedeker C."/>
            <person name="Pinto D."/>
            <person name="Vollmers J."/>
            <person name="Rivas-Marin E."/>
            <person name="Kohn T."/>
            <person name="Peeters S.H."/>
            <person name="Heuer A."/>
            <person name="Rast P."/>
            <person name="Oberbeckmann S."/>
            <person name="Bunk B."/>
            <person name="Jeske O."/>
            <person name="Meyerdierks A."/>
            <person name="Storesund J.E."/>
            <person name="Kallscheuer N."/>
            <person name="Luecker S."/>
            <person name="Lage O.M."/>
            <person name="Pohl T."/>
            <person name="Merkel B.J."/>
            <person name="Hornburger P."/>
            <person name="Mueller R.-W."/>
            <person name="Bruemmer F."/>
            <person name="Labrenz M."/>
            <person name="Spormann A.M."/>
            <person name="Op den Camp H."/>
            <person name="Overmann J."/>
            <person name="Amann R."/>
            <person name="Jetten M.S.M."/>
            <person name="Mascher T."/>
            <person name="Medema M.H."/>
            <person name="Devos D.P."/>
            <person name="Kaster A.-K."/>
            <person name="Ovreas L."/>
            <person name="Rohde M."/>
            <person name="Galperin M.Y."/>
            <person name="Jogler C."/>
        </authorList>
    </citation>
    <scope>NUCLEOTIDE SEQUENCE [LARGE SCALE GENOMIC DNA]</scope>
    <source>
        <strain evidence="4 5">Pla175</strain>
    </source>
</reference>
<dbReference type="AlphaFoldDB" id="A0A518DBN9"/>
<dbReference type="RefSeq" id="WP_231954346.1">
    <property type="nucleotide sequence ID" value="NZ_CP036291.1"/>
</dbReference>
<gene>
    <name evidence="4" type="primary">atsA_43</name>
    <name evidence="4" type="ORF">Pla175_22730</name>
</gene>
<dbReference type="Pfam" id="PF16347">
    <property type="entry name" value="SGSH_C"/>
    <property type="match status" value="1"/>
</dbReference>
<dbReference type="EMBL" id="CP036291">
    <property type="protein sequence ID" value="QDU88889.1"/>
    <property type="molecule type" value="Genomic_DNA"/>
</dbReference>